<dbReference type="GO" id="GO:0016747">
    <property type="term" value="F:acyltransferase activity, transferring groups other than amino-acyl groups"/>
    <property type="evidence" value="ECO:0007669"/>
    <property type="project" value="InterPro"/>
</dbReference>
<dbReference type="InterPro" id="IPR016181">
    <property type="entry name" value="Acyl_CoA_acyltransferase"/>
</dbReference>
<dbReference type="InterPro" id="IPR000182">
    <property type="entry name" value="GNAT_dom"/>
</dbReference>
<accession>A0A4Z0R9X9</accession>
<name>A0A4Z0R9X9_9FIRM</name>
<dbReference type="Proteomes" id="UP000298460">
    <property type="component" value="Unassembled WGS sequence"/>
</dbReference>
<dbReference type="EMBL" id="SPQQ01000002">
    <property type="protein sequence ID" value="TGE39185.1"/>
    <property type="molecule type" value="Genomic_DNA"/>
</dbReference>
<evidence type="ECO:0000313" key="3">
    <source>
        <dbReference type="Proteomes" id="UP000298460"/>
    </source>
</evidence>
<dbReference type="SUPFAM" id="SSF55729">
    <property type="entry name" value="Acyl-CoA N-acyltransferases (Nat)"/>
    <property type="match status" value="1"/>
</dbReference>
<dbReference type="Gene3D" id="3.40.630.30">
    <property type="match status" value="1"/>
</dbReference>
<dbReference type="PROSITE" id="PS51186">
    <property type="entry name" value="GNAT"/>
    <property type="match status" value="1"/>
</dbReference>
<gene>
    <name evidence="2" type="ORF">E4K67_06925</name>
</gene>
<keyword evidence="2" id="KW-0808">Transferase</keyword>
<evidence type="ECO:0000259" key="1">
    <source>
        <dbReference type="PROSITE" id="PS51186"/>
    </source>
</evidence>
<evidence type="ECO:0000313" key="2">
    <source>
        <dbReference type="EMBL" id="TGE39185.1"/>
    </source>
</evidence>
<reference evidence="2 3" key="1">
    <citation type="submission" date="2019-03" db="EMBL/GenBank/DDBJ databases">
        <title>Draft Genome Sequence of Desulfosporosinus fructosivorans Strain 63.6F, Isolated from Marine Sediment in the Baltic Sea.</title>
        <authorList>
            <person name="Hausmann B."/>
            <person name="Vandieken V."/>
            <person name="Pjevac P."/>
            <person name="Schreck K."/>
            <person name="Herbold C.W."/>
            <person name="Loy A."/>
        </authorList>
    </citation>
    <scope>NUCLEOTIDE SEQUENCE [LARGE SCALE GENOMIC DNA]</scope>
    <source>
        <strain evidence="2 3">63.6F</strain>
    </source>
</reference>
<protein>
    <submittedName>
        <fullName evidence="2">GNAT family N-acetyltransferase</fullName>
    </submittedName>
</protein>
<comment type="caution">
    <text evidence="2">The sequence shown here is derived from an EMBL/GenBank/DDBJ whole genome shotgun (WGS) entry which is preliminary data.</text>
</comment>
<sequence>MHGLEAGGGIILNSKRAKMYYKLSSQTLTSKYDFKFIGIDDVIELATVMLDSLKDTCEDRGETLGDIIEEIESVIGGSFAPFISEASYRIIQNEETAAAIMISYYEGYPLISEIFTNKKYQNSGMASSLIKKSVNSLLDMGYKDLILNVDIENIAAVNLYRKIGFEVNATVL</sequence>
<organism evidence="2 3">
    <name type="scientific">Desulfosporosinus fructosivorans</name>
    <dbReference type="NCBI Taxonomy" id="2018669"/>
    <lineage>
        <taxon>Bacteria</taxon>
        <taxon>Bacillati</taxon>
        <taxon>Bacillota</taxon>
        <taxon>Clostridia</taxon>
        <taxon>Eubacteriales</taxon>
        <taxon>Desulfitobacteriaceae</taxon>
        <taxon>Desulfosporosinus</taxon>
    </lineage>
</organism>
<feature type="domain" description="N-acetyltransferase" evidence="1">
    <location>
        <begin position="43"/>
        <end position="172"/>
    </location>
</feature>
<keyword evidence="3" id="KW-1185">Reference proteome</keyword>
<proteinExistence type="predicted"/>
<dbReference type="AlphaFoldDB" id="A0A4Z0R9X9"/>
<dbReference type="Pfam" id="PF00583">
    <property type="entry name" value="Acetyltransf_1"/>
    <property type="match status" value="1"/>
</dbReference>